<evidence type="ECO:0000256" key="1">
    <source>
        <dbReference type="SAM" id="MobiDB-lite"/>
    </source>
</evidence>
<dbReference type="SUPFAM" id="SSF69318">
    <property type="entry name" value="Integrin alpha N-terminal domain"/>
    <property type="match status" value="1"/>
</dbReference>
<dbReference type="InterPro" id="IPR028994">
    <property type="entry name" value="Integrin_alpha_N"/>
</dbReference>
<feature type="compositionally biased region" description="Gly residues" evidence="1">
    <location>
        <begin position="122"/>
        <end position="142"/>
    </location>
</feature>
<accession>A0AAX3IZF9</accession>
<feature type="compositionally biased region" description="Basic and acidic residues" evidence="1">
    <location>
        <begin position="189"/>
        <end position="205"/>
    </location>
</feature>
<dbReference type="EMBL" id="CABHOD010000015">
    <property type="protein sequence ID" value="VUX65660.1"/>
    <property type="molecule type" value="Genomic_DNA"/>
</dbReference>
<dbReference type="AlphaFoldDB" id="A0AAX3IZF9"/>
<evidence type="ECO:0000313" key="3">
    <source>
        <dbReference type="Proteomes" id="UP000331308"/>
    </source>
</evidence>
<reference evidence="2 3" key="1">
    <citation type="submission" date="2019-07" db="EMBL/GenBank/DDBJ databases">
        <authorList>
            <person name="Chang H.-W."/>
            <person name="Raman A."/>
            <person name="Venkatesh S."/>
            <person name="Gehrig J."/>
        </authorList>
    </citation>
    <scope>NUCLEOTIDE SEQUENCE [LARGE SCALE GENOMIC DNA]</scope>
    <source>
        <strain evidence="2">Bifidobacterium_pseudocatenulatum_LFYP_29</strain>
    </source>
</reference>
<feature type="compositionally biased region" description="Low complexity" evidence="1">
    <location>
        <begin position="165"/>
        <end position="186"/>
    </location>
</feature>
<feature type="compositionally biased region" description="Basic and acidic residues" evidence="1">
    <location>
        <begin position="110"/>
        <end position="119"/>
    </location>
</feature>
<organism evidence="2 3">
    <name type="scientific">Bifidobacterium pseudocatenulatum</name>
    <dbReference type="NCBI Taxonomy" id="28026"/>
    <lineage>
        <taxon>Bacteria</taxon>
        <taxon>Bacillati</taxon>
        <taxon>Actinomycetota</taxon>
        <taxon>Actinomycetes</taxon>
        <taxon>Bifidobacteriales</taxon>
        <taxon>Bifidobacteriaceae</taxon>
        <taxon>Bifidobacterium</taxon>
    </lineage>
</organism>
<comment type="caution">
    <text evidence="2">The sequence shown here is derived from an EMBL/GenBank/DDBJ whole genome shotgun (WGS) entry which is preliminary data.</text>
</comment>
<protein>
    <submittedName>
        <fullName evidence="2">Uncharacterized protein</fullName>
    </submittedName>
</protein>
<dbReference type="Proteomes" id="UP000331308">
    <property type="component" value="Unassembled WGS sequence"/>
</dbReference>
<proteinExistence type="predicted"/>
<sequence>MSSSCICVDPSDLETSAKNYEQAAQQFAMAKAQFVSAGTPNFGLILKCLEPAYEAAKQSTQEYLANVEVMLKLIASAIQGTVEDSTTTEEEILEALKKILQLLQQVDDKLDSSDPHNARSEGNGGIGSNSGYGGSFGNGGGSRADSLQSKQYQPVDQFNGRSDGGSEAAGSPASSATGSGAMASGSQEFGHDQKKTTSDGARDAAESNTYPIFNEVPLPTRPTTIGLDVDGNAKDDYSLNLIDGNTHAVIGADGSVILTKRDNSTIPMPSDASKTGSASFDLDADNDGVDDVSMNSDSGANARFSVYEDEDSRYVALDYDNDGDYDVAVRVGDSEAAREAMRKQAEDEAWQSIAAKDPLGRTADELRALYEDRETIQLPERTTIQ</sequence>
<evidence type="ECO:0000313" key="2">
    <source>
        <dbReference type="EMBL" id="VUX65660.1"/>
    </source>
</evidence>
<name>A0AAX3IZF9_BIFPS</name>
<gene>
    <name evidence="2" type="ORF">BPLFYP29_00157</name>
</gene>
<feature type="compositionally biased region" description="Polar residues" evidence="1">
    <location>
        <begin position="145"/>
        <end position="160"/>
    </location>
</feature>
<feature type="region of interest" description="Disordered" evidence="1">
    <location>
        <begin position="110"/>
        <end position="217"/>
    </location>
</feature>